<gene>
    <name evidence="3" type="ORF">H3V53_04005</name>
</gene>
<dbReference type="Proteomes" id="UP001386437">
    <property type="component" value="Unassembled WGS sequence"/>
</dbReference>
<feature type="region of interest" description="Disordered" evidence="1">
    <location>
        <begin position="156"/>
        <end position="182"/>
    </location>
</feature>
<accession>A0ABU8ILE3</accession>
<proteinExistence type="predicted"/>
<evidence type="ECO:0000313" key="3">
    <source>
        <dbReference type="EMBL" id="MEI5996400.1"/>
    </source>
</evidence>
<evidence type="ECO:0000256" key="2">
    <source>
        <dbReference type="SAM" id="SignalP"/>
    </source>
</evidence>
<dbReference type="InterPro" id="IPR036890">
    <property type="entry name" value="HATPase_C_sf"/>
</dbReference>
<evidence type="ECO:0000256" key="1">
    <source>
        <dbReference type="SAM" id="MobiDB-lite"/>
    </source>
</evidence>
<dbReference type="Gene3D" id="3.30.565.10">
    <property type="entry name" value="Histidine kinase-like ATPase, C-terminal domain"/>
    <property type="match status" value="1"/>
</dbReference>
<keyword evidence="4" id="KW-1185">Reference proteome</keyword>
<keyword evidence="2" id="KW-0732">Signal</keyword>
<reference evidence="3 4" key="1">
    <citation type="journal article" date="2022" name="Arch. Microbiol.">
        <title>Paraburkholderia bengalensis sp. nov. isolated from roots of Oryza sativa, IR64.</title>
        <authorList>
            <person name="Nag P."/>
            <person name="Mondal N."/>
            <person name="Sarkar J."/>
            <person name="Das S."/>
        </authorList>
    </citation>
    <scope>NUCLEOTIDE SEQUENCE [LARGE SCALE GENOMIC DNA]</scope>
    <source>
        <strain evidence="3 4">IR64_4_BI</strain>
    </source>
</reference>
<dbReference type="EMBL" id="JACFYJ010000004">
    <property type="protein sequence ID" value="MEI5996400.1"/>
    <property type="molecule type" value="Genomic_DNA"/>
</dbReference>
<protein>
    <submittedName>
        <fullName evidence="3">Uncharacterized protein</fullName>
    </submittedName>
</protein>
<feature type="signal peptide" evidence="2">
    <location>
        <begin position="1"/>
        <end position="20"/>
    </location>
</feature>
<comment type="caution">
    <text evidence="3">The sequence shown here is derived from an EMBL/GenBank/DDBJ whole genome shotgun (WGS) entry which is preliminary data.</text>
</comment>
<feature type="compositionally biased region" description="Polar residues" evidence="1">
    <location>
        <begin position="159"/>
        <end position="175"/>
    </location>
</feature>
<evidence type="ECO:0000313" key="4">
    <source>
        <dbReference type="Proteomes" id="UP001386437"/>
    </source>
</evidence>
<organism evidence="3 4">
    <name type="scientific">Paraburkholderia bengalensis</name>
    <dbReference type="NCBI Taxonomy" id="2747562"/>
    <lineage>
        <taxon>Bacteria</taxon>
        <taxon>Pseudomonadati</taxon>
        <taxon>Pseudomonadota</taxon>
        <taxon>Betaproteobacteria</taxon>
        <taxon>Burkholderiales</taxon>
        <taxon>Burkholderiaceae</taxon>
        <taxon>Paraburkholderia</taxon>
    </lineage>
</organism>
<name>A0ABU8ILE3_9BURK</name>
<sequence length="357" mass="40042">MRRRLCQFAFLLLLSTCVRAGDRWRVVILPGADPTQPAVALQIRSLRSTLTAAAPDGVEFYTDSLDELRFDDANLMPEFRALLRRKYEHKRVDMVIGIADFALEFTKRYHEAIWPGAPVLMTSIDESRAERTPQISHFFRGISMSTTRSDYLKRCSHTPRGSWSSQGTVPSTNSPPGSPLDLNSTVEETLALLATEARRRRVGIEADLNPGCPMIVGDAIQLQQVILNLCVNALDAMEDIDPSKRLLAIATSPVGWPRHPRRCEIKTLRLLLHDQAPRYGPRPLDRTDNHRNACGENYCPRPLWRGQSFHCVASLSACVRSFSGIAFGTIERGAGAHIKSRERERSEICNAGIRVQR</sequence>
<feature type="chain" id="PRO_5045610683" evidence="2">
    <location>
        <begin position="21"/>
        <end position="357"/>
    </location>
</feature>
<dbReference type="SUPFAM" id="SSF55874">
    <property type="entry name" value="ATPase domain of HSP90 chaperone/DNA topoisomerase II/histidine kinase"/>
    <property type="match status" value="1"/>
</dbReference>